<dbReference type="EMBL" id="OJIN01000239">
    <property type="protein sequence ID" value="SPD76407.1"/>
    <property type="molecule type" value="Genomic_DNA"/>
</dbReference>
<reference evidence="2" key="1">
    <citation type="submission" date="2018-01" db="EMBL/GenBank/DDBJ databases">
        <authorList>
            <person name="Regsiter A."/>
            <person name="William W."/>
        </authorList>
    </citation>
    <scope>NUCLEOTIDE SEQUENCE</scope>
    <source>
        <strain evidence="2">TRIP AH-1</strain>
    </source>
</reference>
<evidence type="ECO:0000259" key="1">
    <source>
        <dbReference type="Pfam" id="PF07238"/>
    </source>
</evidence>
<dbReference type="AlphaFoldDB" id="A0A445N3W0"/>
<dbReference type="Pfam" id="PF07238">
    <property type="entry name" value="PilZ"/>
    <property type="match status" value="1"/>
</dbReference>
<dbReference type="GO" id="GO:0035438">
    <property type="term" value="F:cyclic-di-GMP binding"/>
    <property type="evidence" value="ECO:0007669"/>
    <property type="project" value="InterPro"/>
</dbReference>
<protein>
    <recommendedName>
        <fullName evidence="1">PilZ domain-containing protein</fullName>
    </recommendedName>
</protein>
<organism evidence="2">
    <name type="scientific">uncultured Desulfobacterium sp</name>
    <dbReference type="NCBI Taxonomy" id="201089"/>
    <lineage>
        <taxon>Bacteria</taxon>
        <taxon>Pseudomonadati</taxon>
        <taxon>Thermodesulfobacteriota</taxon>
        <taxon>Desulfobacteria</taxon>
        <taxon>Desulfobacterales</taxon>
        <taxon>Desulfobacteriaceae</taxon>
        <taxon>Desulfobacterium</taxon>
        <taxon>environmental samples</taxon>
    </lineage>
</organism>
<dbReference type="InterPro" id="IPR009875">
    <property type="entry name" value="PilZ_domain"/>
</dbReference>
<proteinExistence type="predicted"/>
<dbReference type="SUPFAM" id="SSF141371">
    <property type="entry name" value="PilZ domain-like"/>
    <property type="match status" value="1"/>
</dbReference>
<gene>
    <name evidence="2" type="ORF">PITCH_A920035</name>
</gene>
<feature type="domain" description="PilZ" evidence="1">
    <location>
        <begin position="3"/>
        <end position="109"/>
    </location>
</feature>
<dbReference type="Gene3D" id="2.40.10.220">
    <property type="entry name" value="predicted glycosyltransferase like domains"/>
    <property type="match status" value="1"/>
</dbReference>
<evidence type="ECO:0000313" key="2">
    <source>
        <dbReference type="EMBL" id="SPD76407.1"/>
    </source>
</evidence>
<accession>A0A445N3W0</accession>
<sequence>MHEKRRTRRLMEENEITVEIVSNVTEPLKKKVVYNISKDISYAGARIQTNTFLPLNTMLKIQLTLSQPPRMVSALGKVKWVRALYGDESFEAGLEFVDTSADTIKILADHAAKSAIE</sequence>
<name>A0A445N3W0_9BACT</name>